<accession>E9GGU8</accession>
<evidence type="ECO:0000313" key="5">
    <source>
        <dbReference type="EMBL" id="EFX81297.1"/>
    </source>
</evidence>
<keyword evidence="1" id="KW-0677">Repeat</keyword>
<reference evidence="5 6" key="1">
    <citation type="journal article" date="2011" name="Science">
        <title>The ecoresponsive genome of Daphnia pulex.</title>
        <authorList>
            <person name="Colbourne J.K."/>
            <person name="Pfrender M.E."/>
            <person name="Gilbert D."/>
            <person name="Thomas W.K."/>
            <person name="Tucker A."/>
            <person name="Oakley T.H."/>
            <person name="Tokishita S."/>
            <person name="Aerts A."/>
            <person name="Arnold G.J."/>
            <person name="Basu M.K."/>
            <person name="Bauer D.J."/>
            <person name="Caceres C.E."/>
            <person name="Carmel L."/>
            <person name="Casola C."/>
            <person name="Choi J.H."/>
            <person name="Detter J.C."/>
            <person name="Dong Q."/>
            <person name="Dusheyko S."/>
            <person name="Eads B.D."/>
            <person name="Frohlich T."/>
            <person name="Geiler-Samerotte K.A."/>
            <person name="Gerlach D."/>
            <person name="Hatcher P."/>
            <person name="Jogdeo S."/>
            <person name="Krijgsveld J."/>
            <person name="Kriventseva E.V."/>
            <person name="Kultz D."/>
            <person name="Laforsch C."/>
            <person name="Lindquist E."/>
            <person name="Lopez J."/>
            <person name="Manak J.R."/>
            <person name="Muller J."/>
            <person name="Pangilinan J."/>
            <person name="Patwardhan R.P."/>
            <person name="Pitluck S."/>
            <person name="Pritham E.J."/>
            <person name="Rechtsteiner A."/>
            <person name="Rho M."/>
            <person name="Rogozin I.B."/>
            <person name="Sakarya O."/>
            <person name="Salamov A."/>
            <person name="Schaack S."/>
            <person name="Shapiro H."/>
            <person name="Shiga Y."/>
            <person name="Skalitzky C."/>
            <person name="Smith Z."/>
            <person name="Souvorov A."/>
            <person name="Sung W."/>
            <person name="Tang Z."/>
            <person name="Tsuchiya D."/>
            <person name="Tu H."/>
            <person name="Vos H."/>
            <person name="Wang M."/>
            <person name="Wolf Y.I."/>
            <person name="Yamagata H."/>
            <person name="Yamada T."/>
            <person name="Ye Y."/>
            <person name="Shaw J.R."/>
            <person name="Andrews J."/>
            <person name="Crease T.J."/>
            <person name="Tang H."/>
            <person name="Lucas S.M."/>
            <person name="Robertson H.M."/>
            <person name="Bork P."/>
            <person name="Koonin E.V."/>
            <person name="Zdobnov E.M."/>
            <person name="Grigoriev I.V."/>
            <person name="Lynch M."/>
            <person name="Boore J.L."/>
        </authorList>
    </citation>
    <scope>NUCLEOTIDE SEQUENCE [LARGE SCALE GENOMIC DNA]</scope>
</reference>
<dbReference type="KEGG" id="dpx:DAPPUDRAFT_50372"/>
<dbReference type="CDD" id="cd00041">
    <property type="entry name" value="CUB"/>
    <property type="match status" value="1"/>
</dbReference>
<evidence type="ECO:0000313" key="6">
    <source>
        <dbReference type="Proteomes" id="UP000000305"/>
    </source>
</evidence>
<sequence>GSIISPNYPTGYKNDESCGLFLTAENGNRIAVVIHHVDTEAGYDVLTIRDGVTEESPVLVELSDLVDNLTVLSTQPSIFVGFTSDSAICFRGFNASWTQVNLLPHHAGYGTKKTQTERQLSQANVFVTSLLVAYQ</sequence>
<dbReference type="EMBL" id="GL732544">
    <property type="protein sequence ID" value="EFX81297.1"/>
    <property type="molecule type" value="Genomic_DNA"/>
</dbReference>
<feature type="domain" description="CUB" evidence="4">
    <location>
        <begin position="1"/>
        <end position="100"/>
    </location>
</feature>
<comment type="caution">
    <text evidence="3">Lacks conserved residue(s) required for the propagation of feature annotation.</text>
</comment>
<dbReference type="Proteomes" id="UP000000305">
    <property type="component" value="Unassembled WGS sequence"/>
</dbReference>
<gene>
    <name evidence="5" type="ORF">DAPPUDRAFT_50372</name>
</gene>
<dbReference type="Gene3D" id="2.60.120.290">
    <property type="entry name" value="Spermadhesin, CUB domain"/>
    <property type="match status" value="1"/>
</dbReference>
<dbReference type="Pfam" id="PF00431">
    <property type="entry name" value="CUB"/>
    <property type="match status" value="1"/>
</dbReference>
<protein>
    <recommendedName>
        <fullName evidence="4">CUB domain-containing protein</fullName>
    </recommendedName>
</protein>
<evidence type="ECO:0000256" key="1">
    <source>
        <dbReference type="ARBA" id="ARBA00022737"/>
    </source>
</evidence>
<name>E9GGU8_DAPPU</name>
<evidence type="ECO:0000259" key="4">
    <source>
        <dbReference type="PROSITE" id="PS01180"/>
    </source>
</evidence>
<dbReference type="OrthoDB" id="6369184at2759"/>
<dbReference type="eggNOG" id="KOG4297">
    <property type="taxonomic scope" value="Eukaryota"/>
</dbReference>
<evidence type="ECO:0000256" key="3">
    <source>
        <dbReference type="PROSITE-ProRule" id="PRU00059"/>
    </source>
</evidence>
<dbReference type="AlphaFoldDB" id="E9GGU8"/>
<dbReference type="InterPro" id="IPR035914">
    <property type="entry name" value="Sperma_CUB_dom_sf"/>
</dbReference>
<dbReference type="InParanoid" id="E9GGU8"/>
<keyword evidence="2" id="KW-1015">Disulfide bond</keyword>
<dbReference type="OMA" id="YKNDESC"/>
<dbReference type="SMART" id="SM00042">
    <property type="entry name" value="CUB"/>
    <property type="match status" value="1"/>
</dbReference>
<dbReference type="HOGENOM" id="CLU_1890925_0_0_1"/>
<dbReference type="PANTHER" id="PTHR24251">
    <property type="entry name" value="OVOCHYMASE-RELATED"/>
    <property type="match status" value="1"/>
</dbReference>
<organism evidence="5 6">
    <name type="scientific">Daphnia pulex</name>
    <name type="common">Water flea</name>
    <dbReference type="NCBI Taxonomy" id="6669"/>
    <lineage>
        <taxon>Eukaryota</taxon>
        <taxon>Metazoa</taxon>
        <taxon>Ecdysozoa</taxon>
        <taxon>Arthropoda</taxon>
        <taxon>Crustacea</taxon>
        <taxon>Branchiopoda</taxon>
        <taxon>Diplostraca</taxon>
        <taxon>Cladocera</taxon>
        <taxon>Anomopoda</taxon>
        <taxon>Daphniidae</taxon>
        <taxon>Daphnia</taxon>
    </lineage>
</organism>
<dbReference type="GO" id="GO:0038024">
    <property type="term" value="F:cargo receptor activity"/>
    <property type="evidence" value="ECO:0000318"/>
    <property type="project" value="GO_Central"/>
</dbReference>
<evidence type="ECO:0000256" key="2">
    <source>
        <dbReference type="ARBA" id="ARBA00023157"/>
    </source>
</evidence>
<proteinExistence type="predicted"/>
<dbReference type="InterPro" id="IPR000859">
    <property type="entry name" value="CUB_dom"/>
</dbReference>
<dbReference type="SUPFAM" id="SSF49854">
    <property type="entry name" value="Spermadhesin, CUB domain"/>
    <property type="match status" value="1"/>
</dbReference>
<dbReference type="PhylomeDB" id="E9GGU8"/>
<dbReference type="PROSITE" id="PS01180">
    <property type="entry name" value="CUB"/>
    <property type="match status" value="1"/>
</dbReference>
<feature type="non-terminal residue" evidence="5">
    <location>
        <position position="135"/>
    </location>
</feature>
<keyword evidence="6" id="KW-1185">Reference proteome</keyword>
<dbReference type="PANTHER" id="PTHR24251:SF37">
    <property type="entry name" value="CUB DOMAIN-CONTAINING PROTEIN"/>
    <property type="match status" value="1"/>
</dbReference>